<keyword evidence="3" id="KW-1185">Reference proteome</keyword>
<dbReference type="Gene3D" id="3.80.10.10">
    <property type="entry name" value="Ribonuclease Inhibitor"/>
    <property type="match status" value="1"/>
</dbReference>
<dbReference type="InterPro" id="IPR032675">
    <property type="entry name" value="LRR_dom_sf"/>
</dbReference>
<dbReference type="OrthoDB" id="3023928at2759"/>
<accession>A0A8H7D4U2</accession>
<keyword evidence="1" id="KW-0175">Coiled coil</keyword>
<evidence type="ECO:0000313" key="2">
    <source>
        <dbReference type="EMBL" id="KAF7361495.1"/>
    </source>
</evidence>
<proteinExistence type="predicted"/>
<dbReference type="SUPFAM" id="SSF52047">
    <property type="entry name" value="RNI-like"/>
    <property type="match status" value="1"/>
</dbReference>
<name>A0A8H7D4U2_9AGAR</name>
<sequence>MSAEELRTRIEEIFAEIEVHKKLLAELEYDLRLAKRQLNAVVDPVARLPLEISSEIFLRCRGSRFPRLQAERIPMLLLNICSAWTVIALSTPNLWASARICFPCADGLPQILPLWFQRARTQPLTIFLHGDFLYYDHDVSDIIWQHAPRLKTLKISDDVQEVDDESDTDDPHIDLFGSSTPGPLPLLNSLTIRGPVDGRGFLRSQILLLLRLAPNIVECFLDRVELEDEHLLHLTAEKLHLPSLRRLSCINDIFRRDANSMLLSCFTLPALETLSLSMRIAASGDALLSFLARSSPPLRSLILMGPFRSAAAAQLPRCLRLIPTLATLEMRSPDTQLVDSLFTALADLSLLPPPSQHCSPWAERYEGFLVGVCFDAFHSVKTVLK</sequence>
<dbReference type="AlphaFoldDB" id="A0A8H7D4U2"/>
<reference evidence="2" key="1">
    <citation type="submission" date="2020-05" db="EMBL/GenBank/DDBJ databases">
        <title>Mycena genomes resolve the evolution of fungal bioluminescence.</title>
        <authorList>
            <person name="Tsai I.J."/>
        </authorList>
    </citation>
    <scope>NUCLEOTIDE SEQUENCE</scope>
    <source>
        <strain evidence="2">160909Yilan</strain>
    </source>
</reference>
<evidence type="ECO:0000256" key="1">
    <source>
        <dbReference type="SAM" id="Coils"/>
    </source>
</evidence>
<feature type="coiled-coil region" evidence="1">
    <location>
        <begin position="3"/>
        <end position="37"/>
    </location>
</feature>
<protein>
    <submittedName>
        <fullName evidence="2">F-box domain-containing protein</fullName>
    </submittedName>
</protein>
<dbReference type="EMBL" id="JACAZH010000008">
    <property type="protein sequence ID" value="KAF7361495.1"/>
    <property type="molecule type" value="Genomic_DNA"/>
</dbReference>
<comment type="caution">
    <text evidence="2">The sequence shown here is derived from an EMBL/GenBank/DDBJ whole genome shotgun (WGS) entry which is preliminary data.</text>
</comment>
<dbReference type="Proteomes" id="UP000623467">
    <property type="component" value="Unassembled WGS sequence"/>
</dbReference>
<organism evidence="2 3">
    <name type="scientific">Mycena sanguinolenta</name>
    <dbReference type="NCBI Taxonomy" id="230812"/>
    <lineage>
        <taxon>Eukaryota</taxon>
        <taxon>Fungi</taxon>
        <taxon>Dikarya</taxon>
        <taxon>Basidiomycota</taxon>
        <taxon>Agaricomycotina</taxon>
        <taxon>Agaricomycetes</taxon>
        <taxon>Agaricomycetidae</taxon>
        <taxon>Agaricales</taxon>
        <taxon>Marasmiineae</taxon>
        <taxon>Mycenaceae</taxon>
        <taxon>Mycena</taxon>
    </lineage>
</organism>
<gene>
    <name evidence="2" type="ORF">MSAN_01182900</name>
</gene>
<evidence type="ECO:0000313" key="3">
    <source>
        <dbReference type="Proteomes" id="UP000623467"/>
    </source>
</evidence>